<accession>A0AAE1K3D6</accession>
<evidence type="ECO:0000256" key="1">
    <source>
        <dbReference type="SAM" id="MobiDB-lite"/>
    </source>
</evidence>
<dbReference type="Proteomes" id="UP001286313">
    <property type="component" value="Unassembled WGS sequence"/>
</dbReference>
<evidence type="ECO:0000313" key="3">
    <source>
        <dbReference type="Proteomes" id="UP001286313"/>
    </source>
</evidence>
<comment type="caution">
    <text evidence="2">The sequence shown here is derived from an EMBL/GenBank/DDBJ whole genome shotgun (WGS) entry which is preliminary data.</text>
</comment>
<organism evidence="2 3">
    <name type="scientific">Petrolisthes cinctipes</name>
    <name type="common">Flat porcelain crab</name>
    <dbReference type="NCBI Taxonomy" id="88211"/>
    <lineage>
        <taxon>Eukaryota</taxon>
        <taxon>Metazoa</taxon>
        <taxon>Ecdysozoa</taxon>
        <taxon>Arthropoda</taxon>
        <taxon>Crustacea</taxon>
        <taxon>Multicrustacea</taxon>
        <taxon>Malacostraca</taxon>
        <taxon>Eumalacostraca</taxon>
        <taxon>Eucarida</taxon>
        <taxon>Decapoda</taxon>
        <taxon>Pleocyemata</taxon>
        <taxon>Anomura</taxon>
        <taxon>Galatheoidea</taxon>
        <taxon>Porcellanidae</taxon>
        <taxon>Petrolisthes</taxon>
    </lineage>
</organism>
<sequence>MTHGRQEEINYHDAFPPLGNSSHYHLLENAQWREGDNQGNHPTPNHVPSQLPTTGQQQDGTHHLKPYNILPPSPTTGPQRGWAYHPTLHYRPRPSPYPTTDQQRLQTLMIT</sequence>
<feature type="region of interest" description="Disordered" evidence="1">
    <location>
        <begin position="1"/>
        <end position="102"/>
    </location>
</feature>
<dbReference type="AlphaFoldDB" id="A0AAE1K3D6"/>
<protein>
    <submittedName>
        <fullName evidence="2">Uncharacterized protein</fullName>
    </submittedName>
</protein>
<dbReference type="EMBL" id="JAWQEG010004385">
    <property type="protein sequence ID" value="KAK3861878.1"/>
    <property type="molecule type" value="Genomic_DNA"/>
</dbReference>
<keyword evidence="3" id="KW-1185">Reference proteome</keyword>
<feature type="compositionally biased region" description="Basic and acidic residues" evidence="1">
    <location>
        <begin position="1"/>
        <end position="11"/>
    </location>
</feature>
<evidence type="ECO:0000313" key="2">
    <source>
        <dbReference type="EMBL" id="KAK3861878.1"/>
    </source>
</evidence>
<gene>
    <name evidence="2" type="ORF">Pcinc_032205</name>
</gene>
<reference evidence="2" key="1">
    <citation type="submission" date="2023-10" db="EMBL/GenBank/DDBJ databases">
        <title>Genome assemblies of two species of porcelain crab, Petrolisthes cinctipes and Petrolisthes manimaculis (Anomura: Porcellanidae).</title>
        <authorList>
            <person name="Angst P."/>
        </authorList>
    </citation>
    <scope>NUCLEOTIDE SEQUENCE</scope>
    <source>
        <strain evidence="2">PB745_01</strain>
        <tissue evidence="2">Gill</tissue>
    </source>
</reference>
<feature type="compositionally biased region" description="Polar residues" evidence="1">
    <location>
        <begin position="37"/>
        <end position="59"/>
    </location>
</feature>
<proteinExistence type="predicted"/>
<name>A0AAE1K3D6_PETCI</name>